<reference evidence="4 5" key="1">
    <citation type="submission" date="2019-12" db="EMBL/GenBank/DDBJ databases">
        <title>Genomic-based taxomic classification of the family Erythrobacteraceae.</title>
        <authorList>
            <person name="Xu L."/>
        </authorList>
    </citation>
    <scope>NUCLEOTIDE SEQUENCE [LARGE SCALE GENOMIC DNA]</scope>
    <source>
        <strain evidence="4 5">JCM 10282</strain>
    </source>
</reference>
<organism evidence="4 5">
    <name type="scientific">Erythrobacter ramosus</name>
    <dbReference type="NCBI Taxonomy" id="35811"/>
    <lineage>
        <taxon>Bacteria</taxon>
        <taxon>Pseudomonadati</taxon>
        <taxon>Pseudomonadota</taxon>
        <taxon>Alphaproteobacteria</taxon>
        <taxon>Sphingomonadales</taxon>
        <taxon>Erythrobacteraceae</taxon>
        <taxon>Erythrobacter/Porphyrobacter group</taxon>
        <taxon>Erythrobacter</taxon>
    </lineage>
</organism>
<dbReference type="Gene3D" id="1.10.10.60">
    <property type="entry name" value="Homeodomain-like"/>
    <property type="match status" value="2"/>
</dbReference>
<dbReference type="SUPFAM" id="SSF50610">
    <property type="entry name" value="mu transposase, C-terminal domain"/>
    <property type="match status" value="1"/>
</dbReference>
<dbReference type="OrthoDB" id="5287589at2"/>
<dbReference type="InterPro" id="IPR015126">
    <property type="entry name" value="Mu_I-gamma"/>
</dbReference>
<dbReference type="Pfam" id="PF09039">
    <property type="entry name" value="HTH_Tnp_Mu_2"/>
    <property type="match status" value="1"/>
</dbReference>
<dbReference type="InterPro" id="IPR015378">
    <property type="entry name" value="Transposase-like_Mu_C"/>
</dbReference>
<dbReference type="InterPro" id="IPR036388">
    <property type="entry name" value="WH-like_DNA-bd_sf"/>
</dbReference>
<evidence type="ECO:0000313" key="6">
    <source>
        <dbReference type="Proteomes" id="UP000548685"/>
    </source>
</evidence>
<keyword evidence="6" id="KW-1185">Reference proteome</keyword>
<dbReference type="InterPro" id="IPR009004">
    <property type="entry name" value="Transposase_Mu_C"/>
</dbReference>
<dbReference type="SUPFAM" id="SSF53098">
    <property type="entry name" value="Ribonuclease H-like"/>
    <property type="match status" value="1"/>
</dbReference>
<dbReference type="EMBL" id="JACICE010000001">
    <property type="protein sequence ID" value="MBB3775153.1"/>
    <property type="molecule type" value="Genomic_DNA"/>
</dbReference>
<dbReference type="InterPro" id="IPR012337">
    <property type="entry name" value="RNaseH-like_sf"/>
</dbReference>
<dbReference type="Pfam" id="PF09299">
    <property type="entry name" value="Mu-transpos_C"/>
    <property type="match status" value="1"/>
</dbReference>
<evidence type="ECO:0000313" key="5">
    <source>
        <dbReference type="Proteomes" id="UP000430021"/>
    </source>
</evidence>
<dbReference type="Gene3D" id="1.10.10.10">
    <property type="entry name" value="Winged helix-like DNA-binding domain superfamily/Winged helix DNA-binding domain"/>
    <property type="match status" value="1"/>
</dbReference>
<dbReference type="SUPFAM" id="SSF46689">
    <property type="entry name" value="Homeodomain-like"/>
    <property type="match status" value="2"/>
</dbReference>
<protein>
    <submittedName>
        <fullName evidence="4">DDE-type integrase/transposase/recombinase</fullName>
    </submittedName>
</protein>
<accession>A0A6I4UIQ3</accession>
<dbReference type="Gene3D" id="3.30.420.10">
    <property type="entry name" value="Ribonuclease H-like superfamily/Ribonuclease H"/>
    <property type="match status" value="1"/>
</dbReference>
<dbReference type="InterPro" id="IPR004189">
    <property type="entry name" value="Phage_Mu_transposase"/>
</dbReference>
<dbReference type="Pfam" id="PF02914">
    <property type="entry name" value="DDE_2"/>
    <property type="match status" value="1"/>
</dbReference>
<evidence type="ECO:0000256" key="1">
    <source>
        <dbReference type="SAM" id="MobiDB-lite"/>
    </source>
</evidence>
<dbReference type="Gene3D" id="2.30.30.130">
    <property type="entry name" value="Transposase, Mu, C-terminal"/>
    <property type="match status" value="1"/>
</dbReference>
<dbReference type="Pfam" id="PF02316">
    <property type="entry name" value="HTH_Tnp_Mu_1"/>
    <property type="match status" value="1"/>
</dbReference>
<dbReference type="RefSeq" id="WP_160759375.1">
    <property type="nucleotide sequence ID" value="NZ_BAAADZ010000002.1"/>
</dbReference>
<dbReference type="EMBL" id="WTYB01000001">
    <property type="protein sequence ID" value="MXP37219.1"/>
    <property type="molecule type" value="Genomic_DNA"/>
</dbReference>
<dbReference type="PROSITE" id="PS51702">
    <property type="entry name" value="HTH_MU"/>
    <property type="match status" value="1"/>
</dbReference>
<reference evidence="3 6" key="2">
    <citation type="submission" date="2020-08" db="EMBL/GenBank/DDBJ databases">
        <title>Genomic Encyclopedia of Type Strains, Phase IV (KMG-IV): sequencing the most valuable type-strain genomes for metagenomic binning, comparative biology and taxonomic classification.</title>
        <authorList>
            <person name="Goeker M."/>
        </authorList>
    </citation>
    <scope>NUCLEOTIDE SEQUENCE [LARGE SCALE GENOMIC DNA]</scope>
    <source>
        <strain evidence="3 6">DSM 8510</strain>
    </source>
</reference>
<feature type="domain" description="HTH Mu-type" evidence="2">
    <location>
        <begin position="15"/>
        <end position="91"/>
    </location>
</feature>
<dbReference type="GO" id="GO:0003677">
    <property type="term" value="F:DNA binding"/>
    <property type="evidence" value="ECO:0007669"/>
    <property type="project" value="InterPro"/>
</dbReference>
<dbReference type="GO" id="GO:0006313">
    <property type="term" value="P:DNA transposition"/>
    <property type="evidence" value="ECO:0007669"/>
    <property type="project" value="InterPro"/>
</dbReference>
<dbReference type="GO" id="GO:0015074">
    <property type="term" value="P:DNA integration"/>
    <property type="evidence" value="ECO:0007669"/>
    <property type="project" value="InterPro"/>
</dbReference>
<dbReference type="InterPro" id="IPR009057">
    <property type="entry name" value="Homeodomain-like_sf"/>
</dbReference>
<dbReference type="Proteomes" id="UP000548685">
    <property type="component" value="Unassembled WGS sequence"/>
</dbReference>
<name>A0A6I4UIQ3_9SPHN</name>
<dbReference type="InterPro" id="IPR009061">
    <property type="entry name" value="DNA-bd_dom_put_sf"/>
</dbReference>
<dbReference type="SUPFAM" id="SSF46955">
    <property type="entry name" value="Putative DNA-binding domain"/>
    <property type="match status" value="1"/>
</dbReference>
<dbReference type="InterPro" id="IPR003314">
    <property type="entry name" value="Mu-type_HTH"/>
</dbReference>
<dbReference type="GO" id="GO:0004803">
    <property type="term" value="F:transposase activity"/>
    <property type="evidence" value="ECO:0007669"/>
    <property type="project" value="InterPro"/>
</dbReference>
<dbReference type="Proteomes" id="UP000430021">
    <property type="component" value="Unassembled WGS sequence"/>
</dbReference>
<evidence type="ECO:0000259" key="2">
    <source>
        <dbReference type="PROSITE" id="PS51702"/>
    </source>
</evidence>
<comment type="caution">
    <text evidence="4">The sequence shown here is derived from an EMBL/GenBank/DDBJ whole genome shotgun (WGS) entry which is preliminary data.</text>
</comment>
<gene>
    <name evidence="3" type="ORF">FHS52_001096</name>
    <name evidence="4" type="ORF">GRI59_01165</name>
</gene>
<sequence>MATCAQHLIPLEDDAWFTASELEELGLPGLPGDKRSINRRAQTERWATRLGPNNRLLVRKRVGRGGGVEFHASLLPGEARMELARRGIIRTRPHEAGSGQESAWAWFDKQSRKVKDEAQRRLGIVNAIELLCEAGATRTAAVAATSDDSGVGRSTLWNWMRMVEGINRADWLVALAPRRQGGGAEAEIHPDLWIAFVSDYLRASAPTLTSCYCRVARMAEQRGLSMASERTFRRRLEREYPASVLTLKREGEEALRRSIPAQRRSVEELRALEWVNIDGHKFDVFVKAPDGRVIRPIMVAIQDIYSRKVVAWRLGGEESAIQTRLTFADLFRNFGIPANCVLDNGRAFASKWITGGAKSRFRFKIRPEEPTGLLSGLGVRIHWALPYRGQSKPIERAFRDLCDSIAKHPACEGAYTGNSPMAKPENYGSRAVEWDRFVALVDEEIAAHNARTGRRTQIANGRSFDDVFFESYAASTIGKATPEQLRMALLAADQKLVNRQTGEIELHGNRYWHAELSSLRGDKVTVRFDPDNLHSEVHVYDLEGRYITAAELIADTGFAEAAGAKEAAKRLAGYKKQVKATAEAADLISAEQLADLQVGVAPAPTPKAGAVRPVRPAGRAVGGPGTTNRDDAGSADVLPIDRMMRGFAKLTANNT</sequence>
<evidence type="ECO:0000313" key="3">
    <source>
        <dbReference type="EMBL" id="MBB3775153.1"/>
    </source>
</evidence>
<feature type="region of interest" description="Disordered" evidence="1">
    <location>
        <begin position="606"/>
        <end position="634"/>
    </location>
</feature>
<dbReference type="InterPro" id="IPR036397">
    <property type="entry name" value="RNaseH_sf"/>
</dbReference>
<dbReference type="AlphaFoldDB" id="A0A6I4UIQ3"/>
<evidence type="ECO:0000313" key="4">
    <source>
        <dbReference type="EMBL" id="MXP37219.1"/>
    </source>
</evidence>
<proteinExistence type="predicted"/>